<comment type="caution">
    <text evidence="2">The sequence shown here is derived from an EMBL/GenBank/DDBJ whole genome shotgun (WGS) entry which is preliminary data.</text>
</comment>
<organism evidence="2 3">
    <name type="scientific">Anaeramoeba flamelloides</name>
    <dbReference type="NCBI Taxonomy" id="1746091"/>
    <lineage>
        <taxon>Eukaryota</taxon>
        <taxon>Metamonada</taxon>
        <taxon>Anaeramoebidae</taxon>
        <taxon>Anaeramoeba</taxon>
    </lineage>
</organism>
<evidence type="ECO:0000256" key="1">
    <source>
        <dbReference type="SAM" id="MobiDB-lite"/>
    </source>
</evidence>
<feature type="region of interest" description="Disordered" evidence="1">
    <location>
        <begin position="100"/>
        <end position="180"/>
    </location>
</feature>
<protein>
    <submittedName>
        <fullName evidence="2">Uncharacterized protein</fullName>
    </submittedName>
</protein>
<accession>A0ABQ8YKN5</accession>
<gene>
    <name evidence="2" type="ORF">M0813_02289</name>
</gene>
<evidence type="ECO:0000313" key="2">
    <source>
        <dbReference type="EMBL" id="KAJ6245176.1"/>
    </source>
</evidence>
<reference evidence="2" key="1">
    <citation type="submission" date="2022-08" db="EMBL/GenBank/DDBJ databases">
        <title>Novel sulfate-reducing endosymbionts in the free-living metamonad Anaeramoeba.</title>
        <authorList>
            <person name="Jerlstrom-Hultqvist J."/>
            <person name="Cepicka I."/>
            <person name="Gallot-Lavallee L."/>
            <person name="Salas-Leiva D."/>
            <person name="Curtis B.A."/>
            <person name="Zahonova K."/>
            <person name="Pipaliya S."/>
            <person name="Dacks J."/>
            <person name="Roger A.J."/>
        </authorList>
    </citation>
    <scope>NUCLEOTIDE SEQUENCE</scope>
    <source>
        <strain evidence="2">Schooner1</strain>
    </source>
</reference>
<feature type="compositionally biased region" description="Basic and acidic residues" evidence="1">
    <location>
        <begin position="143"/>
        <end position="172"/>
    </location>
</feature>
<sequence length="180" mass="21499">MQNSSKPFPHNLNPIFLETTNWVLKEMIQTKKTLAKKNKKNIWCVWHGQTCSKLNSVQYSHQMHGGSQFLCKNCYDLWYGWNNLGNPIIKTWEEWLNELNDQESSESDTTNTDTDSEYKDDGEDEENGKETSNLTHQPSYNEEELRIYRMTEEANGRELQTKIFEKQEQEKREKRRRKKK</sequence>
<dbReference type="EMBL" id="JAOAOG010000148">
    <property type="protein sequence ID" value="KAJ6245176.1"/>
    <property type="molecule type" value="Genomic_DNA"/>
</dbReference>
<feature type="compositionally biased region" description="Polar residues" evidence="1">
    <location>
        <begin position="131"/>
        <end position="140"/>
    </location>
</feature>
<evidence type="ECO:0000313" key="3">
    <source>
        <dbReference type="Proteomes" id="UP001150062"/>
    </source>
</evidence>
<keyword evidence="3" id="KW-1185">Reference proteome</keyword>
<dbReference type="Proteomes" id="UP001150062">
    <property type="component" value="Unassembled WGS sequence"/>
</dbReference>
<proteinExistence type="predicted"/>
<name>A0ABQ8YKN5_9EUKA</name>
<feature type="compositionally biased region" description="Acidic residues" evidence="1">
    <location>
        <begin position="114"/>
        <end position="127"/>
    </location>
</feature>